<sequence>MFIPLTINQRRDGLTNVLIAGDTAGIFYLLSHLTALELNVFLADTGIRRPLREFPCHRGASKDRANVYYDFFDGGIGAGIPRRMDAVLTTSCDLKRWTRHFEVPAVHLWQDASGTWLEFEGAAGKPDKGSIADMLGGFISSRSRYVPESSRALLDKEGELHAFPAVEKWETKKLTPDESTFSAWDRACDLLKGGERLLRNDDAIESGEERRLIELGVPELDVVVIERCGKQKYVELTGDLARVFDGLF</sequence>
<keyword evidence="2" id="KW-1185">Reference proteome</keyword>
<protein>
    <submittedName>
        <fullName evidence="1">Uncharacterized protein</fullName>
    </submittedName>
</protein>
<reference evidence="1 2" key="2">
    <citation type="journal article" date="2008" name="Int. J. Syst. Evol. Microbiol.">
        <title>Methanocella paludicola gen. nov., sp. nov., a methane-producing archaeon, the first isolate of the lineage 'Rice Cluster I', and proposal of the new archaeal order Methanocellales ord. nov.</title>
        <authorList>
            <person name="Sakai S."/>
            <person name="Imachi H."/>
            <person name="Hanada S."/>
            <person name="Ohashi A."/>
            <person name="Harada H."/>
            <person name="Kamagata Y."/>
        </authorList>
    </citation>
    <scope>NUCLEOTIDE SEQUENCE [LARGE SCALE GENOMIC DNA]</scope>
    <source>
        <strain evidence="2">DSM 17711 / JCM 13418 / NBRC 101707 / SANAE</strain>
    </source>
</reference>
<dbReference type="eggNOG" id="arCOG11686">
    <property type="taxonomic scope" value="Archaea"/>
</dbReference>
<dbReference type="EMBL" id="AP011532">
    <property type="protein sequence ID" value="BAI63014.1"/>
    <property type="molecule type" value="Genomic_DNA"/>
</dbReference>
<organism evidence="1 2">
    <name type="scientific">Methanocella paludicola (strain DSM 17711 / JCM 13418 / NBRC 101707 / SANAE)</name>
    <dbReference type="NCBI Taxonomy" id="304371"/>
    <lineage>
        <taxon>Archaea</taxon>
        <taxon>Methanobacteriati</taxon>
        <taxon>Methanobacteriota</taxon>
        <taxon>Stenosarchaea group</taxon>
        <taxon>Methanomicrobia</taxon>
        <taxon>Methanocellales</taxon>
        <taxon>Methanocellaceae</taxon>
        <taxon>Methanocella</taxon>
    </lineage>
</organism>
<evidence type="ECO:0000313" key="2">
    <source>
        <dbReference type="Proteomes" id="UP000001882"/>
    </source>
</evidence>
<gene>
    <name evidence="1" type="ordered locus">MCP_2942</name>
</gene>
<dbReference type="InParanoid" id="D1Z2U2"/>
<dbReference type="RefSeq" id="WP_012901684.1">
    <property type="nucleotide sequence ID" value="NC_013665.1"/>
</dbReference>
<dbReference type="Proteomes" id="UP000001882">
    <property type="component" value="Chromosome"/>
</dbReference>
<evidence type="ECO:0000313" key="1">
    <source>
        <dbReference type="EMBL" id="BAI63014.1"/>
    </source>
</evidence>
<reference evidence="1 2" key="1">
    <citation type="journal article" date="2007" name="Appl. Environ. Microbiol.">
        <title>Isolation of key methanogens for global methane emission from rice paddy fields: a novel isolate affiliated with the clone cluster rice cluster I.</title>
        <authorList>
            <person name="Sakai S."/>
            <person name="Imachi H."/>
            <person name="Sekiguchi Y."/>
            <person name="Ohashi A."/>
            <person name="Harada H."/>
            <person name="Kamagata Y."/>
        </authorList>
    </citation>
    <scope>NUCLEOTIDE SEQUENCE [LARGE SCALE GENOMIC DNA]</scope>
    <source>
        <strain evidence="2">DSM 17711 / JCM 13418 / NBRC 101707 / SANAE</strain>
    </source>
</reference>
<dbReference type="GeneID" id="8682591"/>
<dbReference type="AlphaFoldDB" id="D1Z2U2"/>
<accession>D1Z2U2</accession>
<dbReference type="KEGG" id="mpd:MCP_2942"/>
<reference evidence="2" key="3">
    <citation type="journal article" date="2011" name="PLoS ONE">
        <title>Genome sequence of a mesophilic hydrogenotrophic methanogen Methanocella paludicola, the first cultivated representative of the order Methanocellales.</title>
        <authorList>
            <person name="Sakai S."/>
            <person name="Takaki Y."/>
            <person name="Shimamura S."/>
            <person name="Sekine M."/>
            <person name="Tajima T."/>
            <person name="Kosugi H."/>
            <person name="Ichikawa N."/>
            <person name="Tasumi E."/>
            <person name="Hiraki A.T."/>
            <person name="Shimizu A."/>
            <person name="Kato Y."/>
            <person name="Nishiko R."/>
            <person name="Mori K."/>
            <person name="Fujita N."/>
            <person name="Imachi H."/>
            <person name="Takai K."/>
        </authorList>
    </citation>
    <scope>NUCLEOTIDE SEQUENCE [LARGE SCALE GENOMIC DNA]</scope>
    <source>
        <strain evidence="2">DSM 17711 / JCM 13418 / NBRC 101707 / SANAE</strain>
    </source>
</reference>
<name>D1Z2U2_METPS</name>
<proteinExistence type="predicted"/>
<dbReference type="OrthoDB" id="147036at2157"/>